<sequence>MKPVAVVEAYWQAMQSNDFARAARWLGDEFVCDWPQSGERILGRCNFVEINRRYPAAGPWSFTIVRLLAQGDEVVSEVQITDGVVHARAITFHRVEGDRIVQQTEYWPEQYEAPAWRRPWVSKLTRTPELI</sequence>
<evidence type="ECO:0000313" key="3">
    <source>
        <dbReference type="Proteomes" id="UP000679312"/>
    </source>
</evidence>
<evidence type="ECO:0000313" key="2">
    <source>
        <dbReference type="EMBL" id="QWL63279.1"/>
    </source>
</evidence>
<dbReference type="InterPro" id="IPR032710">
    <property type="entry name" value="NTF2-like_dom_sf"/>
</dbReference>
<proteinExistence type="predicted"/>
<dbReference type="InterPro" id="IPR037401">
    <property type="entry name" value="SnoaL-like"/>
</dbReference>
<evidence type="ECO:0000259" key="1">
    <source>
        <dbReference type="Pfam" id="PF12680"/>
    </source>
</evidence>
<dbReference type="SUPFAM" id="SSF54427">
    <property type="entry name" value="NTF2-like"/>
    <property type="match status" value="1"/>
</dbReference>
<dbReference type="Pfam" id="PF12680">
    <property type="entry name" value="SnoaL_2"/>
    <property type="match status" value="1"/>
</dbReference>
<organism evidence="2 3">
    <name type="scientific">Aeromonas jandaei</name>
    <dbReference type="NCBI Taxonomy" id="650"/>
    <lineage>
        <taxon>Bacteria</taxon>
        <taxon>Pseudomonadati</taxon>
        <taxon>Pseudomonadota</taxon>
        <taxon>Gammaproteobacteria</taxon>
        <taxon>Aeromonadales</taxon>
        <taxon>Aeromonadaceae</taxon>
        <taxon>Aeromonas</taxon>
    </lineage>
</organism>
<dbReference type="RefSeq" id="WP_215801471.1">
    <property type="nucleotide sequence ID" value="NZ_CP053881.1"/>
</dbReference>
<gene>
    <name evidence="2" type="ORF">HQ399_13955</name>
</gene>
<feature type="domain" description="SnoaL-like" evidence="1">
    <location>
        <begin position="7"/>
        <end position="102"/>
    </location>
</feature>
<dbReference type="AlphaFoldDB" id="A0ABD7EQA5"/>
<protein>
    <submittedName>
        <fullName evidence="2">Nuclear transport factor 2 family protein</fullName>
    </submittedName>
</protein>
<reference evidence="2 3" key="1">
    <citation type="journal article" date="2021" name="Front. Microbiol.">
        <title>Prevalence and Genetic Analysis of Chromosomal mcr-3/7 in Aeromonas From U.S. Animal-Derived Samples.</title>
        <authorList>
            <person name="Wang Y."/>
            <person name="Hou N."/>
            <person name="Rasooly R."/>
            <person name="Gu Y."/>
            <person name="He X."/>
        </authorList>
    </citation>
    <scope>NUCLEOTIDE SEQUENCE [LARGE SCALE GENOMIC DNA]</scope>
    <source>
        <strain evidence="2 3">4608</strain>
    </source>
</reference>
<accession>A0ABD7EQA5</accession>
<dbReference type="EMBL" id="CP053881">
    <property type="protein sequence ID" value="QWL63279.1"/>
    <property type="molecule type" value="Genomic_DNA"/>
</dbReference>
<name>A0ABD7EQA5_AERJA</name>
<dbReference type="Proteomes" id="UP000679312">
    <property type="component" value="Chromosome"/>
</dbReference>
<dbReference type="Gene3D" id="3.10.450.50">
    <property type="match status" value="1"/>
</dbReference>